<evidence type="ECO:0000313" key="5">
    <source>
        <dbReference type="Proteomes" id="UP000675880"/>
    </source>
</evidence>
<dbReference type="PANTHER" id="PTHR46663:SF3">
    <property type="entry name" value="SLL0267 PROTEIN"/>
    <property type="match status" value="1"/>
</dbReference>
<keyword evidence="5" id="KW-1185">Reference proteome</keyword>
<dbReference type="Gene3D" id="3.40.50.2300">
    <property type="match status" value="1"/>
</dbReference>
<evidence type="ECO:0000259" key="3">
    <source>
        <dbReference type="PROSITE" id="PS50887"/>
    </source>
</evidence>
<dbReference type="InterPro" id="IPR000160">
    <property type="entry name" value="GGDEF_dom"/>
</dbReference>
<dbReference type="SUPFAM" id="SSF55073">
    <property type="entry name" value="Nucleotide cyclase"/>
    <property type="match status" value="1"/>
</dbReference>
<dbReference type="SMART" id="SM00267">
    <property type="entry name" value="GGDEF"/>
    <property type="match status" value="1"/>
</dbReference>
<dbReference type="CDD" id="cd01949">
    <property type="entry name" value="GGDEF"/>
    <property type="match status" value="1"/>
</dbReference>
<dbReference type="RefSeq" id="WP_213040732.1">
    <property type="nucleotide sequence ID" value="NZ_CAJNBJ010000001.1"/>
</dbReference>
<dbReference type="Gene3D" id="3.30.70.270">
    <property type="match status" value="1"/>
</dbReference>
<dbReference type="InterPro" id="IPR001789">
    <property type="entry name" value="Sig_transdc_resp-reg_receiver"/>
</dbReference>
<dbReference type="EMBL" id="CAJNBJ010000001">
    <property type="protein sequence ID" value="CAE6704884.1"/>
    <property type="molecule type" value="Genomic_DNA"/>
</dbReference>
<dbReference type="Pfam" id="PF00072">
    <property type="entry name" value="Response_reg"/>
    <property type="match status" value="1"/>
</dbReference>
<proteinExistence type="predicted"/>
<dbReference type="GO" id="GO:0052621">
    <property type="term" value="F:diguanylate cyclase activity"/>
    <property type="evidence" value="ECO:0007669"/>
    <property type="project" value="UniProtKB-EC"/>
</dbReference>
<gene>
    <name evidence="4" type="ORF">NSPZN2_10921</name>
</gene>
<reference evidence="4 5" key="1">
    <citation type="submission" date="2021-02" db="EMBL/GenBank/DDBJ databases">
        <authorList>
            <person name="Han P."/>
        </authorList>
    </citation>
    <scope>NUCLEOTIDE SEQUENCE [LARGE SCALE GENOMIC DNA]</scope>
    <source>
        <strain evidence="4">Candidatus Nitrospira sp. ZN2</strain>
    </source>
</reference>
<evidence type="ECO:0000256" key="1">
    <source>
        <dbReference type="PROSITE-ProRule" id="PRU00169"/>
    </source>
</evidence>
<dbReference type="InterPro" id="IPR043128">
    <property type="entry name" value="Rev_trsase/Diguanyl_cyclase"/>
</dbReference>
<feature type="modified residue" description="4-aspartylphosphate" evidence="1">
    <location>
        <position position="55"/>
    </location>
</feature>
<dbReference type="InterPro" id="IPR052163">
    <property type="entry name" value="DGC-Regulatory_Protein"/>
</dbReference>
<dbReference type="Pfam" id="PF00990">
    <property type="entry name" value="GGDEF"/>
    <property type="match status" value="1"/>
</dbReference>
<dbReference type="PROSITE" id="PS50110">
    <property type="entry name" value="RESPONSE_REGULATORY"/>
    <property type="match status" value="1"/>
</dbReference>
<evidence type="ECO:0000259" key="2">
    <source>
        <dbReference type="PROSITE" id="PS50110"/>
    </source>
</evidence>
<dbReference type="PROSITE" id="PS50887">
    <property type="entry name" value="GGDEF"/>
    <property type="match status" value="1"/>
</dbReference>
<dbReference type="InterPro" id="IPR029787">
    <property type="entry name" value="Nucleotide_cyclase"/>
</dbReference>
<comment type="caution">
    <text evidence="4">The sequence shown here is derived from an EMBL/GenBank/DDBJ whole genome shotgun (WGS) entry which is preliminary data.</text>
</comment>
<sequence length="310" mass="33911">MIKLLLVEDNAVDAQLTQDLLAEWSLNQFEITHASTLSDGLVKLSRGRFDAVLLDLSLPDTHGLSTVTQVLATSPDVPVVVLSGHDDHPLALQALQHGAQDYLVKGDGGTEFLARSILYAIERKKAQERLTYLAQHDQLTGLINRPLFRDRLVHAMARSKRKDQPLAVMLLDLDRFKAVNDTLGHDVGDQLLKEVSKRLLDSVREVDTVARMGGDEFTAILEGISGEDDVLVVAKRIVESIGSPFQIGPHHLSIGVSIGITLYPSDDDNIDELLRHADKAMYAAKQQGGGRFHFHAPAGRSASSEPASRP</sequence>
<dbReference type="InterPro" id="IPR011006">
    <property type="entry name" value="CheY-like_superfamily"/>
</dbReference>
<keyword evidence="1" id="KW-0597">Phosphoprotein</keyword>
<protein>
    <submittedName>
        <fullName evidence="4">Diguanylate cyclase</fullName>
        <ecNumber evidence="4">2.7.7.65</ecNumber>
    </submittedName>
</protein>
<name>A0ABM8QM79_9BACT</name>
<accession>A0ABM8QM79</accession>
<organism evidence="4 5">
    <name type="scientific">Nitrospira defluvii</name>
    <dbReference type="NCBI Taxonomy" id="330214"/>
    <lineage>
        <taxon>Bacteria</taxon>
        <taxon>Pseudomonadati</taxon>
        <taxon>Nitrospirota</taxon>
        <taxon>Nitrospiria</taxon>
        <taxon>Nitrospirales</taxon>
        <taxon>Nitrospiraceae</taxon>
        <taxon>Nitrospira</taxon>
    </lineage>
</organism>
<dbReference type="NCBIfam" id="TIGR00254">
    <property type="entry name" value="GGDEF"/>
    <property type="match status" value="1"/>
</dbReference>
<evidence type="ECO:0000313" key="4">
    <source>
        <dbReference type="EMBL" id="CAE6704884.1"/>
    </source>
</evidence>
<dbReference type="EC" id="2.7.7.65" evidence="4"/>
<keyword evidence="4" id="KW-0548">Nucleotidyltransferase</keyword>
<feature type="domain" description="GGDEF" evidence="3">
    <location>
        <begin position="164"/>
        <end position="297"/>
    </location>
</feature>
<feature type="domain" description="Response regulatory" evidence="2">
    <location>
        <begin position="3"/>
        <end position="120"/>
    </location>
</feature>
<dbReference type="SUPFAM" id="SSF52172">
    <property type="entry name" value="CheY-like"/>
    <property type="match status" value="1"/>
</dbReference>
<dbReference type="CDD" id="cd00156">
    <property type="entry name" value="REC"/>
    <property type="match status" value="1"/>
</dbReference>
<keyword evidence="4" id="KW-0808">Transferase</keyword>
<dbReference type="SMART" id="SM00448">
    <property type="entry name" value="REC"/>
    <property type="match status" value="1"/>
</dbReference>
<dbReference type="Proteomes" id="UP000675880">
    <property type="component" value="Unassembled WGS sequence"/>
</dbReference>
<dbReference type="PANTHER" id="PTHR46663">
    <property type="entry name" value="DIGUANYLATE CYCLASE DGCT-RELATED"/>
    <property type="match status" value="1"/>
</dbReference>